<dbReference type="SUPFAM" id="SSF54403">
    <property type="entry name" value="Cystatin/monellin"/>
    <property type="match status" value="1"/>
</dbReference>
<feature type="signal peptide" evidence="2">
    <location>
        <begin position="1"/>
        <end position="20"/>
    </location>
</feature>
<reference evidence="3 5" key="1">
    <citation type="journal article" date="2014" name="Genome Biol. Evol.">
        <title>The secreted proteins of Achlya hypogyna and Thraustotheca clavata identify the ancestral oomycete secretome and reveal gene acquisitions by horizontal gene transfer.</title>
        <authorList>
            <person name="Misner I."/>
            <person name="Blouin N."/>
            <person name="Leonard G."/>
            <person name="Richards T.A."/>
            <person name="Lane C.E."/>
        </authorList>
    </citation>
    <scope>NUCLEOTIDE SEQUENCE</scope>
    <source>
        <strain evidence="3 5">ATCC 48635</strain>
    </source>
</reference>
<organism evidence="3">
    <name type="scientific">Achlya hypogyna</name>
    <name type="common">Oomycete</name>
    <name type="synonym">Protoachlya hypogyna</name>
    <dbReference type="NCBI Taxonomy" id="1202772"/>
    <lineage>
        <taxon>Eukaryota</taxon>
        <taxon>Sar</taxon>
        <taxon>Stramenopiles</taxon>
        <taxon>Oomycota</taxon>
        <taxon>Saprolegniomycetes</taxon>
        <taxon>Saprolegniales</taxon>
        <taxon>Achlyaceae</taxon>
        <taxon>Achlya</taxon>
    </lineage>
</organism>
<evidence type="ECO:0000313" key="4">
    <source>
        <dbReference type="EMBL" id="OQR87851.1"/>
    </source>
</evidence>
<evidence type="ECO:0000313" key="3">
    <source>
        <dbReference type="EMBL" id="AIG56134.1"/>
    </source>
</evidence>
<keyword evidence="2" id="KW-0732">Signal</keyword>
<feature type="region of interest" description="Disordered" evidence="1">
    <location>
        <begin position="256"/>
        <end position="281"/>
    </location>
</feature>
<gene>
    <name evidence="4" type="ORF">ACHHYP_07999</name>
</gene>
<dbReference type="Proteomes" id="UP000243579">
    <property type="component" value="Unassembled WGS sequence"/>
</dbReference>
<keyword evidence="5" id="KW-1185">Reference proteome</keyword>
<accession>A0A0A7CNY2</accession>
<dbReference type="InterPro" id="IPR046350">
    <property type="entry name" value="Cystatin_sf"/>
</dbReference>
<protein>
    <submittedName>
        <fullName evidence="3">Secreted protein</fullName>
    </submittedName>
</protein>
<dbReference type="EMBL" id="JNBR01001422">
    <property type="protein sequence ID" value="OQR87851.1"/>
    <property type="molecule type" value="Genomic_DNA"/>
</dbReference>
<evidence type="ECO:0000256" key="2">
    <source>
        <dbReference type="SAM" id="SignalP"/>
    </source>
</evidence>
<dbReference type="Gene3D" id="3.10.450.10">
    <property type="match status" value="1"/>
</dbReference>
<name>A0A0A7CNY2_ACHHY</name>
<evidence type="ECO:0000313" key="5">
    <source>
        <dbReference type="Proteomes" id="UP000243579"/>
    </source>
</evidence>
<dbReference type="EMBL" id="KM038673">
    <property type="protein sequence ID" value="AIG56134.1"/>
    <property type="molecule type" value="Genomic_DNA"/>
</dbReference>
<evidence type="ECO:0000256" key="1">
    <source>
        <dbReference type="SAM" id="MobiDB-lite"/>
    </source>
</evidence>
<dbReference type="OrthoDB" id="79059at2759"/>
<proteinExistence type="predicted"/>
<dbReference type="AlphaFoldDB" id="A0A0A7CNY2"/>
<feature type="chain" id="PRO_5002027472" evidence="2">
    <location>
        <begin position="21"/>
        <end position="307"/>
    </location>
</feature>
<sequence length="307" mass="30064">MYSIASLIASVLLGAALIEANGPVGGWSNASVTEVQALYEAAAVLPTSYPSASCPRVCATSFTSAQKQVVAGVQYKLLVQGCEVKTESATVAGCTCSGSPSGYAISLFTPAAETATLITRVVAASGTPEADPTGLVGAFSTPSAPTADDKALFANATSAEANYESASVARVCPTDFLTVSKQVVAGQKLIYSLKGCSVPTASPAALANCGTTCTAANTGSYQIEIFAGLDGSFKVSSSLQSKADGTFVTVAAGNSTTGSTVGSKAGSSAGKATTTAPTTAAPKAASSATTASVAIASLAVAAAACMN</sequence>